<name>A0AAU8II76_9BACL</name>
<dbReference type="RefSeq" id="WP_353949110.1">
    <property type="nucleotide sequence ID" value="NZ_CP159510.1"/>
</dbReference>
<proteinExistence type="predicted"/>
<evidence type="ECO:0000313" key="1">
    <source>
        <dbReference type="EMBL" id="XCJ18026.1"/>
    </source>
</evidence>
<protein>
    <submittedName>
        <fullName evidence="1">Uncharacterized protein</fullName>
    </submittedName>
</protein>
<dbReference type="EMBL" id="CP159510">
    <property type="protein sequence ID" value="XCJ18026.1"/>
    <property type="molecule type" value="Genomic_DNA"/>
</dbReference>
<sequence>MGGVNVKVSATSDQDLVQLSGYIVYRHRDDLSRVTFNGNRYKILNAEYDDPARHGLDAITVKDLQTGDVSIIYEGTQSEQSDLDLKTDIDLVK</sequence>
<gene>
    <name evidence="1" type="ORF">ABNN70_06080</name>
</gene>
<organism evidence="1">
    <name type="scientific">Sporolactobacillus sp. Y61</name>
    <dbReference type="NCBI Taxonomy" id="3160863"/>
    <lineage>
        <taxon>Bacteria</taxon>
        <taxon>Bacillati</taxon>
        <taxon>Bacillota</taxon>
        <taxon>Bacilli</taxon>
        <taxon>Bacillales</taxon>
        <taxon>Sporolactobacillaceae</taxon>
        <taxon>Sporolactobacillus</taxon>
    </lineage>
</organism>
<dbReference type="AlphaFoldDB" id="A0AAU8II76"/>
<reference evidence="1" key="1">
    <citation type="submission" date="2024-06" db="EMBL/GenBank/DDBJ databases">
        <authorList>
            <person name="Fan A."/>
            <person name="Zhang F.Y."/>
            <person name="Zhang L."/>
        </authorList>
    </citation>
    <scope>NUCLEOTIDE SEQUENCE</scope>
    <source>
        <strain evidence="1">Y61</strain>
    </source>
</reference>
<accession>A0AAU8II76</accession>